<protein>
    <submittedName>
        <fullName evidence="1">Uncharacterized protein</fullName>
    </submittedName>
</protein>
<dbReference type="STRING" id="1494590.ATN84_07595"/>
<sequence>MAHAVFVLLFLRCTIFICFLRRMPPYDGQALGPDRSGFPHIGAHDLLGKSVIFRDRALQDFVASDLSIPE</sequence>
<dbReference type="EMBL" id="LNTU01000012">
    <property type="protein sequence ID" value="KXF77257.1"/>
    <property type="molecule type" value="Genomic_DNA"/>
</dbReference>
<dbReference type="AlphaFoldDB" id="A0A135HVM5"/>
<dbReference type="Proteomes" id="UP000070107">
    <property type="component" value="Unassembled WGS sequence"/>
</dbReference>
<gene>
    <name evidence="1" type="ORF">ATN84_07595</name>
</gene>
<keyword evidence="2" id="KW-1185">Reference proteome</keyword>
<proteinExistence type="predicted"/>
<comment type="caution">
    <text evidence="1">The sequence shown here is derived from an EMBL/GenBank/DDBJ whole genome shotgun (WGS) entry which is preliminary data.</text>
</comment>
<organism evidence="1 2">
    <name type="scientific">Paramesorhizobium deserti</name>
    <dbReference type="NCBI Taxonomy" id="1494590"/>
    <lineage>
        <taxon>Bacteria</taxon>
        <taxon>Pseudomonadati</taxon>
        <taxon>Pseudomonadota</taxon>
        <taxon>Alphaproteobacteria</taxon>
        <taxon>Hyphomicrobiales</taxon>
        <taxon>Phyllobacteriaceae</taxon>
        <taxon>Paramesorhizobium</taxon>
    </lineage>
</organism>
<name>A0A135HVM5_9HYPH</name>
<evidence type="ECO:0000313" key="1">
    <source>
        <dbReference type="EMBL" id="KXF77257.1"/>
    </source>
</evidence>
<reference evidence="1 2" key="1">
    <citation type="submission" date="2015-11" db="EMBL/GenBank/DDBJ databases">
        <title>Draft genome sequence of Paramesorhizobium deserti A-3-E, a strain highly resistant to diverse beta-lactam antibiotics.</title>
        <authorList>
            <person name="Lv R."/>
            <person name="Yang X."/>
            <person name="Fang N."/>
            <person name="Guo J."/>
            <person name="Luo X."/>
            <person name="Peng F."/>
            <person name="Yang R."/>
            <person name="Cui Y."/>
            <person name="Fang C."/>
            <person name="Song Y."/>
        </authorList>
    </citation>
    <scope>NUCLEOTIDE SEQUENCE [LARGE SCALE GENOMIC DNA]</scope>
    <source>
        <strain evidence="1 2">A-3-E</strain>
    </source>
</reference>
<accession>A0A135HVM5</accession>
<evidence type="ECO:0000313" key="2">
    <source>
        <dbReference type="Proteomes" id="UP000070107"/>
    </source>
</evidence>